<sequence>MKEGRFEIVYMILRKAFKNRTSDQLIADLTHQNLNHKLLQELNFKFQHIFLKSDPQTKQMITDFNFSILQSLKVE</sequence>
<comment type="caution">
    <text evidence="1">The sequence shown here is derived from an EMBL/GenBank/DDBJ whole genome shotgun (WGS) entry which is preliminary data.</text>
</comment>
<evidence type="ECO:0000313" key="1">
    <source>
        <dbReference type="EMBL" id="PKK89791.1"/>
    </source>
</evidence>
<protein>
    <submittedName>
        <fullName evidence="1">Uncharacterized protein</fullName>
    </submittedName>
</protein>
<reference evidence="1 2" key="1">
    <citation type="journal article" date="2017" name="ISME J.">
        <title>Potential for microbial H2 and metal transformations associated with novel bacteria and archaea in deep terrestrial subsurface sediments.</title>
        <authorList>
            <person name="Hernsdorf A.W."/>
            <person name="Amano Y."/>
            <person name="Miyakawa K."/>
            <person name="Ise K."/>
            <person name="Suzuki Y."/>
            <person name="Anantharaman K."/>
            <person name="Probst A."/>
            <person name="Burstein D."/>
            <person name="Thomas B.C."/>
            <person name="Banfield J.F."/>
        </authorList>
    </citation>
    <scope>NUCLEOTIDE SEQUENCE [LARGE SCALE GENOMIC DNA]</scope>
    <source>
        <strain evidence="1">HGW-Wallbacteria-1</strain>
    </source>
</reference>
<evidence type="ECO:0000313" key="2">
    <source>
        <dbReference type="Proteomes" id="UP000233256"/>
    </source>
</evidence>
<organism evidence="1 2">
    <name type="scientific">Candidatus Wallbacteria bacterium HGW-Wallbacteria-1</name>
    <dbReference type="NCBI Taxonomy" id="2013854"/>
    <lineage>
        <taxon>Bacteria</taxon>
        <taxon>Candidatus Walliibacteriota</taxon>
    </lineage>
</organism>
<name>A0A2N1PN62_9BACT</name>
<dbReference type="EMBL" id="PGXC01000012">
    <property type="protein sequence ID" value="PKK89791.1"/>
    <property type="molecule type" value="Genomic_DNA"/>
</dbReference>
<dbReference type="Proteomes" id="UP000233256">
    <property type="component" value="Unassembled WGS sequence"/>
</dbReference>
<dbReference type="AlphaFoldDB" id="A0A2N1PN62"/>
<proteinExistence type="predicted"/>
<accession>A0A2N1PN62</accession>
<gene>
    <name evidence="1" type="ORF">CVV64_12780</name>
</gene>